<dbReference type="Proteomes" id="UP000664731">
    <property type="component" value="Unassembled WGS sequence"/>
</dbReference>
<comment type="function">
    <text evidence="8">Essential cell division protein. May link together the upstream cell division proteins, which are predominantly cytoplasmic, with the downstream cell division proteins, which are predominantly periplasmic.</text>
</comment>
<organism evidence="11 12">
    <name type="scientific">Comamonas denitrificans</name>
    <dbReference type="NCBI Taxonomy" id="117506"/>
    <lineage>
        <taxon>Bacteria</taxon>
        <taxon>Pseudomonadati</taxon>
        <taxon>Pseudomonadota</taxon>
        <taxon>Betaproteobacteria</taxon>
        <taxon>Burkholderiales</taxon>
        <taxon>Comamonadaceae</taxon>
        <taxon>Comamonas</taxon>
    </lineage>
</organism>
<evidence type="ECO:0000256" key="2">
    <source>
        <dbReference type="ARBA" id="ARBA00022475"/>
    </source>
</evidence>
<keyword evidence="10" id="KW-0175">Coiled coil</keyword>
<evidence type="ECO:0000256" key="1">
    <source>
        <dbReference type="ARBA" id="ARBA00004401"/>
    </source>
</evidence>
<sequence>MLRMHILLLLAVIASALYLVQTQYAARRLFTELDQAIAKNRQLEEERERLQVEQRAQSAPVRIEKLAQELGMETATPALTTYVRDDRGVGQ</sequence>
<dbReference type="AlphaFoldDB" id="A0A939H029"/>
<evidence type="ECO:0000256" key="5">
    <source>
        <dbReference type="ARBA" id="ARBA00022989"/>
    </source>
</evidence>
<evidence type="ECO:0000256" key="3">
    <source>
        <dbReference type="ARBA" id="ARBA00022618"/>
    </source>
</evidence>
<keyword evidence="8" id="KW-0997">Cell inner membrane</keyword>
<evidence type="ECO:0000256" key="9">
    <source>
        <dbReference type="NCBIfam" id="TIGR02209"/>
    </source>
</evidence>
<evidence type="ECO:0000256" key="4">
    <source>
        <dbReference type="ARBA" id="ARBA00022692"/>
    </source>
</evidence>
<reference evidence="11" key="1">
    <citation type="submission" date="2021-03" db="EMBL/GenBank/DDBJ databases">
        <title>Comamonas denitrificans.</title>
        <authorList>
            <person name="Finster K."/>
        </authorList>
    </citation>
    <scope>NUCLEOTIDE SEQUENCE</scope>
    <source>
        <strain evidence="11">MM2021_4</strain>
    </source>
</reference>
<evidence type="ECO:0000313" key="12">
    <source>
        <dbReference type="Proteomes" id="UP000664731"/>
    </source>
</evidence>
<evidence type="ECO:0000256" key="8">
    <source>
        <dbReference type="HAMAP-Rule" id="MF_00910"/>
    </source>
</evidence>
<dbReference type="GO" id="GO:0043093">
    <property type="term" value="P:FtsZ-dependent cytokinesis"/>
    <property type="evidence" value="ECO:0007669"/>
    <property type="project" value="UniProtKB-UniRule"/>
</dbReference>
<dbReference type="EMBL" id="JAFNME010000016">
    <property type="protein sequence ID" value="MBO1249883.1"/>
    <property type="molecule type" value="Genomic_DNA"/>
</dbReference>
<keyword evidence="2 8" id="KW-1003">Cell membrane</keyword>
<dbReference type="GO" id="GO:0005886">
    <property type="term" value="C:plasma membrane"/>
    <property type="evidence" value="ECO:0007669"/>
    <property type="project" value="UniProtKB-SubCell"/>
</dbReference>
<keyword evidence="7 8" id="KW-0131">Cell cycle</keyword>
<dbReference type="PANTHER" id="PTHR37479:SF1">
    <property type="entry name" value="CELL DIVISION PROTEIN FTSL"/>
    <property type="match status" value="1"/>
</dbReference>
<feature type="coiled-coil region" evidence="10">
    <location>
        <begin position="26"/>
        <end position="56"/>
    </location>
</feature>
<evidence type="ECO:0000256" key="10">
    <source>
        <dbReference type="SAM" id="Coils"/>
    </source>
</evidence>
<protein>
    <recommendedName>
        <fullName evidence="8 9">Cell division protein FtsL</fullName>
    </recommendedName>
</protein>
<dbReference type="Pfam" id="PF04999">
    <property type="entry name" value="FtsL"/>
    <property type="match status" value="1"/>
</dbReference>
<evidence type="ECO:0000256" key="7">
    <source>
        <dbReference type="ARBA" id="ARBA00023306"/>
    </source>
</evidence>
<dbReference type="HAMAP" id="MF_00910">
    <property type="entry name" value="FtsL"/>
    <property type="match status" value="1"/>
</dbReference>
<comment type="caution">
    <text evidence="11">The sequence shown here is derived from an EMBL/GenBank/DDBJ whole genome shotgun (WGS) entry which is preliminary data.</text>
</comment>
<comment type="subunit">
    <text evidence="8">Part of a complex composed of FtsB, FtsL and FtsQ.</text>
</comment>
<dbReference type="PANTHER" id="PTHR37479">
    <property type="entry name" value="CELL DIVISION PROTEIN FTSL"/>
    <property type="match status" value="1"/>
</dbReference>
<dbReference type="NCBIfam" id="TIGR02209">
    <property type="entry name" value="ftsL_broad"/>
    <property type="match status" value="1"/>
</dbReference>
<comment type="similarity">
    <text evidence="8">Belongs to the FtsL family.</text>
</comment>
<proteinExistence type="inferred from homology"/>
<dbReference type="InterPro" id="IPR011922">
    <property type="entry name" value="Cell_div_FtsL"/>
</dbReference>
<keyword evidence="4 8" id="KW-0812">Transmembrane</keyword>
<evidence type="ECO:0000313" key="11">
    <source>
        <dbReference type="EMBL" id="MBO1249883.1"/>
    </source>
</evidence>
<keyword evidence="6 8" id="KW-0472">Membrane</keyword>
<accession>A0A939H029</accession>
<keyword evidence="3 8" id="KW-0132">Cell division</keyword>
<name>A0A939H029_9BURK</name>
<dbReference type="GO" id="GO:0032153">
    <property type="term" value="C:cell division site"/>
    <property type="evidence" value="ECO:0007669"/>
    <property type="project" value="UniProtKB-UniRule"/>
</dbReference>
<gene>
    <name evidence="8 11" type="primary">ftsL</name>
    <name evidence="11" type="ORF">J1777_08625</name>
</gene>
<keyword evidence="5 8" id="KW-1133">Transmembrane helix</keyword>
<keyword evidence="12" id="KW-1185">Reference proteome</keyword>
<comment type="subcellular location">
    <subcellularLocation>
        <location evidence="8">Cell inner membrane</location>
        <topology evidence="8">Single-pass type II membrane protein</topology>
    </subcellularLocation>
    <subcellularLocation>
        <location evidence="1">Cell membrane</location>
        <topology evidence="1">Single-pass type II membrane protein</topology>
    </subcellularLocation>
    <text evidence="8">Localizes to the division septum where it forms a ring structure.</text>
</comment>
<evidence type="ECO:0000256" key="6">
    <source>
        <dbReference type="ARBA" id="ARBA00023136"/>
    </source>
</evidence>